<sequence length="111" mass="12637">MYHGGVQIGPYAAFSLYQQWHRRISSYKMSTTPCYQMLILDDASVVAALFGRRMGMRIKTKITPRSSRRKKLVKKALRIMSTLNRGIVQFSRCTVYKANFGPFVLLSGLAV</sequence>
<organism evidence="1 2">
    <name type="scientific">Cotesia glomerata</name>
    <name type="common">Lepidopteran parasitic wasp</name>
    <name type="synonym">Apanteles glomeratus</name>
    <dbReference type="NCBI Taxonomy" id="32391"/>
    <lineage>
        <taxon>Eukaryota</taxon>
        <taxon>Metazoa</taxon>
        <taxon>Ecdysozoa</taxon>
        <taxon>Arthropoda</taxon>
        <taxon>Hexapoda</taxon>
        <taxon>Insecta</taxon>
        <taxon>Pterygota</taxon>
        <taxon>Neoptera</taxon>
        <taxon>Endopterygota</taxon>
        <taxon>Hymenoptera</taxon>
        <taxon>Apocrita</taxon>
        <taxon>Ichneumonoidea</taxon>
        <taxon>Braconidae</taxon>
        <taxon>Microgastrinae</taxon>
        <taxon>Cotesia</taxon>
    </lineage>
</organism>
<dbReference type="AlphaFoldDB" id="A0AAV7J4K2"/>
<dbReference type="Proteomes" id="UP000826195">
    <property type="component" value="Unassembled WGS sequence"/>
</dbReference>
<keyword evidence="2" id="KW-1185">Reference proteome</keyword>
<name>A0AAV7J4K2_COTGL</name>
<evidence type="ECO:0000313" key="2">
    <source>
        <dbReference type="Proteomes" id="UP000826195"/>
    </source>
</evidence>
<comment type="caution">
    <text evidence="1">The sequence shown here is derived from an EMBL/GenBank/DDBJ whole genome shotgun (WGS) entry which is preliminary data.</text>
</comment>
<evidence type="ECO:0000313" key="1">
    <source>
        <dbReference type="EMBL" id="KAH0563932.1"/>
    </source>
</evidence>
<protein>
    <submittedName>
        <fullName evidence="1">Uncharacterized protein</fullName>
    </submittedName>
</protein>
<proteinExistence type="predicted"/>
<accession>A0AAV7J4K2</accession>
<dbReference type="EMBL" id="JAHXZJ010000002">
    <property type="protein sequence ID" value="KAH0563932.1"/>
    <property type="molecule type" value="Genomic_DNA"/>
</dbReference>
<gene>
    <name evidence="1" type="ORF">KQX54_008187</name>
</gene>
<reference evidence="1 2" key="1">
    <citation type="journal article" date="2021" name="J. Hered.">
        <title>A chromosome-level genome assembly of the parasitoid wasp, Cotesia glomerata (Hymenoptera: Braconidae).</title>
        <authorList>
            <person name="Pinto B.J."/>
            <person name="Weis J.J."/>
            <person name="Gamble T."/>
            <person name="Ode P.J."/>
            <person name="Paul R."/>
            <person name="Zaspel J.M."/>
        </authorList>
    </citation>
    <scope>NUCLEOTIDE SEQUENCE [LARGE SCALE GENOMIC DNA]</scope>
    <source>
        <strain evidence="1">CgM1</strain>
    </source>
</reference>